<sequence>MNSLAKVRLCARLLANQQVRAYASSGGESHWLRDNVPGPFPKTEEEKIAAAKKYGLLREEYEPYAHGCAGDYPDLPTVSVDQRDDYVSWTDTYHKRMFNDPIHANEYFLLNSRMSTEKFRYSGLYMFSFLIGMTLLVGLPMTNWLEPKTYYPRFEKQYPKPGVVHYTFDLVGASHDDDDDEDSEHGDKCKKSKRSKK</sequence>
<protein>
    <recommendedName>
        <fullName evidence="4">NADH dehydrogenase [ubiquinone] 1 beta subcomplex subunit 8, mitochondrial</fullName>
    </recommendedName>
</protein>
<evidence type="ECO:0008006" key="4">
    <source>
        <dbReference type="Google" id="ProtNLM"/>
    </source>
</evidence>
<dbReference type="InterPro" id="IPR008699">
    <property type="entry name" value="NDUFB8"/>
</dbReference>
<keyword evidence="2" id="KW-0472">Membrane</keyword>
<feature type="transmembrane region" description="Helical" evidence="2">
    <location>
        <begin position="123"/>
        <end position="145"/>
    </location>
</feature>
<dbReference type="PANTHER" id="PTHR12840:SF1">
    <property type="entry name" value="NADH DEHYDROGENASE [UBIQUINONE] 1 BETA SUBCOMPLEX SUBUNIT 8, MITOCHONDRIAL"/>
    <property type="match status" value="1"/>
</dbReference>
<comment type="caution">
    <text evidence="3">The sequence shown here is derived from an EMBL/GenBank/DDBJ whole genome shotgun (WGS) entry which is preliminary data.</text>
</comment>
<dbReference type="EMBL" id="JARGDH010000002">
    <property type="protein sequence ID" value="KAL0275963.1"/>
    <property type="molecule type" value="Genomic_DNA"/>
</dbReference>
<evidence type="ECO:0000256" key="1">
    <source>
        <dbReference type="SAM" id="MobiDB-lite"/>
    </source>
</evidence>
<evidence type="ECO:0000256" key="2">
    <source>
        <dbReference type="SAM" id="Phobius"/>
    </source>
</evidence>
<dbReference type="Pfam" id="PF05821">
    <property type="entry name" value="NDUF_B8"/>
    <property type="match status" value="1"/>
</dbReference>
<feature type="region of interest" description="Disordered" evidence="1">
    <location>
        <begin position="175"/>
        <end position="197"/>
    </location>
</feature>
<dbReference type="AlphaFoldDB" id="A0AAW2I251"/>
<name>A0AAW2I251_9NEOP</name>
<dbReference type="GO" id="GO:0005739">
    <property type="term" value="C:mitochondrion"/>
    <property type="evidence" value="ECO:0007669"/>
    <property type="project" value="InterPro"/>
</dbReference>
<accession>A0AAW2I251</accession>
<reference evidence="3" key="1">
    <citation type="journal article" date="2024" name="Gigascience">
        <title>Chromosome-level genome of the poultry shaft louse Menopon gallinae provides insight into the host-switching and adaptive evolution of parasitic lice.</title>
        <authorList>
            <person name="Xu Y."/>
            <person name="Ma L."/>
            <person name="Liu S."/>
            <person name="Liang Y."/>
            <person name="Liu Q."/>
            <person name="He Z."/>
            <person name="Tian L."/>
            <person name="Duan Y."/>
            <person name="Cai W."/>
            <person name="Li H."/>
            <person name="Song F."/>
        </authorList>
    </citation>
    <scope>NUCLEOTIDE SEQUENCE</scope>
    <source>
        <strain evidence="3">Cailab_2023a</strain>
    </source>
</reference>
<keyword evidence="2" id="KW-0812">Transmembrane</keyword>
<proteinExistence type="predicted"/>
<dbReference type="PANTHER" id="PTHR12840">
    <property type="entry name" value="NADH-UBIQUINONE OXIDOREDUCTASE ASHI SUBUNIT"/>
    <property type="match status" value="1"/>
</dbReference>
<keyword evidence="2" id="KW-1133">Transmembrane helix</keyword>
<feature type="compositionally biased region" description="Basic residues" evidence="1">
    <location>
        <begin position="188"/>
        <end position="197"/>
    </location>
</feature>
<organism evidence="3">
    <name type="scientific">Menopon gallinae</name>
    <name type="common">poultry shaft louse</name>
    <dbReference type="NCBI Taxonomy" id="328185"/>
    <lineage>
        <taxon>Eukaryota</taxon>
        <taxon>Metazoa</taxon>
        <taxon>Ecdysozoa</taxon>
        <taxon>Arthropoda</taxon>
        <taxon>Hexapoda</taxon>
        <taxon>Insecta</taxon>
        <taxon>Pterygota</taxon>
        <taxon>Neoptera</taxon>
        <taxon>Paraneoptera</taxon>
        <taxon>Psocodea</taxon>
        <taxon>Troctomorpha</taxon>
        <taxon>Phthiraptera</taxon>
        <taxon>Amblycera</taxon>
        <taxon>Menoponidae</taxon>
        <taxon>Menopon</taxon>
    </lineage>
</organism>
<gene>
    <name evidence="3" type="ORF">PYX00_003660</name>
</gene>
<evidence type="ECO:0000313" key="3">
    <source>
        <dbReference type="EMBL" id="KAL0275963.1"/>
    </source>
</evidence>